<evidence type="ECO:0000256" key="1">
    <source>
        <dbReference type="ARBA" id="ARBA00022723"/>
    </source>
</evidence>
<evidence type="ECO:0000313" key="6">
    <source>
        <dbReference type="Proteomes" id="UP000053257"/>
    </source>
</evidence>
<evidence type="ECO:0000256" key="3">
    <source>
        <dbReference type="ARBA" id="ARBA00023002"/>
    </source>
</evidence>
<dbReference type="SUPFAM" id="SSF51735">
    <property type="entry name" value="NAD(P)-binding Rossmann-fold domains"/>
    <property type="match status" value="1"/>
</dbReference>
<reference evidence="5 6" key="1">
    <citation type="journal article" date="2014" name="PLoS Genet.">
        <title>Analysis of the Phlebiopsis gigantea genome, transcriptome and secretome provides insight into its pioneer colonization strategies of wood.</title>
        <authorList>
            <person name="Hori C."/>
            <person name="Ishida T."/>
            <person name="Igarashi K."/>
            <person name="Samejima M."/>
            <person name="Suzuki H."/>
            <person name="Master E."/>
            <person name="Ferreira P."/>
            <person name="Ruiz-Duenas F.J."/>
            <person name="Held B."/>
            <person name="Canessa P."/>
            <person name="Larrondo L.F."/>
            <person name="Schmoll M."/>
            <person name="Druzhinina I.S."/>
            <person name="Kubicek C.P."/>
            <person name="Gaskell J.A."/>
            <person name="Kersten P."/>
            <person name="St John F."/>
            <person name="Glasner J."/>
            <person name="Sabat G."/>
            <person name="Splinter BonDurant S."/>
            <person name="Syed K."/>
            <person name="Yadav J."/>
            <person name="Mgbeahuruike A.C."/>
            <person name="Kovalchuk A."/>
            <person name="Asiegbu F.O."/>
            <person name="Lackner G."/>
            <person name="Hoffmeister D."/>
            <person name="Rencoret J."/>
            <person name="Gutierrez A."/>
            <person name="Sun H."/>
            <person name="Lindquist E."/>
            <person name="Barry K."/>
            <person name="Riley R."/>
            <person name="Grigoriev I.V."/>
            <person name="Henrissat B."/>
            <person name="Kues U."/>
            <person name="Berka R.M."/>
            <person name="Martinez A.T."/>
            <person name="Covert S.F."/>
            <person name="Blanchette R.A."/>
            <person name="Cullen D."/>
        </authorList>
    </citation>
    <scope>NUCLEOTIDE SEQUENCE [LARGE SCALE GENOMIC DNA]</scope>
    <source>
        <strain evidence="5 6">11061_1 CR5-6</strain>
    </source>
</reference>
<dbReference type="PANTHER" id="PTHR42683">
    <property type="entry name" value="ALDEHYDE REDUCTASE"/>
    <property type="match status" value="1"/>
</dbReference>
<dbReference type="GO" id="GO:0046872">
    <property type="term" value="F:metal ion binding"/>
    <property type="evidence" value="ECO:0007669"/>
    <property type="project" value="UniProtKB-KW"/>
</dbReference>
<dbReference type="Gene3D" id="3.40.50.720">
    <property type="entry name" value="NAD(P)-binding Rossmann-like Domain"/>
    <property type="match status" value="2"/>
</dbReference>
<feature type="domain" description="Alcohol dehydrogenase-like C-terminal" evidence="4">
    <location>
        <begin position="71"/>
        <end position="156"/>
    </location>
</feature>
<dbReference type="InterPro" id="IPR036291">
    <property type="entry name" value="NAD(P)-bd_dom_sf"/>
</dbReference>
<dbReference type="EMBL" id="KN840728">
    <property type="protein sequence ID" value="KIP01865.1"/>
    <property type="molecule type" value="Genomic_DNA"/>
</dbReference>
<dbReference type="GO" id="GO:0016616">
    <property type="term" value="F:oxidoreductase activity, acting on the CH-OH group of donors, NAD or NADP as acceptor"/>
    <property type="evidence" value="ECO:0007669"/>
    <property type="project" value="InterPro"/>
</dbReference>
<evidence type="ECO:0000259" key="4">
    <source>
        <dbReference type="Pfam" id="PF00107"/>
    </source>
</evidence>
<dbReference type="Proteomes" id="UP000053257">
    <property type="component" value="Unassembled WGS sequence"/>
</dbReference>
<evidence type="ECO:0000256" key="2">
    <source>
        <dbReference type="ARBA" id="ARBA00022833"/>
    </source>
</evidence>
<evidence type="ECO:0000313" key="5">
    <source>
        <dbReference type="EMBL" id="KIP01865.1"/>
    </source>
</evidence>
<dbReference type="Gene3D" id="3.90.180.10">
    <property type="entry name" value="Medium-chain alcohol dehydrogenases, catalytic domain"/>
    <property type="match status" value="2"/>
</dbReference>
<dbReference type="AlphaFoldDB" id="A0A0C3S2J2"/>
<sequence>MTVPTSGICAVPQDMDPAEAAPLFCVGLTVYKAMTRNTVPRGSLVAVHGVGGLGHLAIQYSKVMGYRTRIYIDESTQDAVQELQKLGGADMIITTVPNAAGVWNILGGLGYDGKLVITSVPAEPAFLHPALLCMKRLVIVGEFVGDANDCAETIAFSNTHGIKPMVETFPLDKALEAFDHRPKARFRSVVLPWA</sequence>
<organism evidence="5 6">
    <name type="scientific">Phlebiopsis gigantea (strain 11061_1 CR5-6)</name>
    <name type="common">White-rot fungus</name>
    <name type="synonym">Peniophora gigantea</name>
    <dbReference type="NCBI Taxonomy" id="745531"/>
    <lineage>
        <taxon>Eukaryota</taxon>
        <taxon>Fungi</taxon>
        <taxon>Dikarya</taxon>
        <taxon>Basidiomycota</taxon>
        <taxon>Agaricomycotina</taxon>
        <taxon>Agaricomycetes</taxon>
        <taxon>Polyporales</taxon>
        <taxon>Phanerochaetaceae</taxon>
        <taxon>Phlebiopsis</taxon>
    </lineage>
</organism>
<dbReference type="Pfam" id="PF00107">
    <property type="entry name" value="ADH_zinc_N"/>
    <property type="match status" value="1"/>
</dbReference>
<dbReference type="HOGENOM" id="CLU_026673_20_4_1"/>
<dbReference type="InterPro" id="IPR013149">
    <property type="entry name" value="ADH-like_C"/>
</dbReference>
<proteinExistence type="predicted"/>
<accession>A0A0C3S2J2</accession>
<keyword evidence="1" id="KW-0479">Metal-binding</keyword>
<name>A0A0C3S2J2_PHLG1</name>
<keyword evidence="3" id="KW-0560">Oxidoreductase</keyword>
<keyword evidence="6" id="KW-1185">Reference proteome</keyword>
<protein>
    <recommendedName>
        <fullName evidence="4">Alcohol dehydrogenase-like C-terminal domain-containing protein</fullName>
    </recommendedName>
</protein>
<dbReference type="InterPro" id="IPR047109">
    <property type="entry name" value="CAD-like"/>
</dbReference>
<dbReference type="OrthoDB" id="1560166at2759"/>
<gene>
    <name evidence="5" type="ORF">PHLGIDRAFT_122978</name>
</gene>
<keyword evidence="2" id="KW-0862">Zinc</keyword>
<dbReference type="STRING" id="745531.A0A0C3S2J2"/>